<keyword evidence="3" id="KW-0963">Cytoplasm</keyword>
<dbReference type="Pfam" id="PF10497">
    <property type="entry name" value="zf-4CXXC_R1"/>
    <property type="match status" value="1"/>
</dbReference>
<sequence length="529" mass="59760">MVTQRSRAPENVNILGEQQQRETMGKEDGGALQLSEYELSREERIKENRERMQKLGIVDLSLKLKALRPTPNRGSHRKTPQVHSPLPPSGPVRRSSRLQNSTPVSYCEEVHVRKKEGSLNDDDLLREVRSKPEIYTREVGSKPEIYTREVGSKPEIYTEEHEKLLGSTEMSWTLFVDGCGKDGKRIYDPVRGKTCHQCRQKTLGHRTHCSKCKLVQGQFCGDCLYMRYGENVLEANQNPNWICPVCRGICNCSLCRQAKGWPPTGSLYRKISNLGYKSVAHYLIQTRCSNTDSDKDLGTKVPNSAKRSLPFSNIEVVSKGEDDLSKISSEYFNTDPQSEFDKEFGDIKVAPESGPEPLLEPAVASQSYEQVEYSLSPEPEENVTGCDTDKQAKLLVDIEHGKSSIEMKTTTELKKEPFLTEPNNFHNGLVSETLGRGNDNEIKKENLVMDNKDLVASETSPKSTKKRVLCELPPDSIAARLRQRRNKTNNTSKELGLVNTIYTKRHAEETSSISNEDSIARRLKIQRRA</sequence>
<protein>
    <submittedName>
        <fullName evidence="13">Uncharacterized protein LOC105177697 isoform X1</fullName>
    </submittedName>
</protein>
<dbReference type="GO" id="GO:0005634">
    <property type="term" value="C:nucleus"/>
    <property type="evidence" value="ECO:0007669"/>
    <property type="project" value="UniProtKB-SubCell"/>
</dbReference>
<keyword evidence="6" id="KW-0832">Ubl conjugation</keyword>
<keyword evidence="7" id="KW-0805">Transcription regulation</keyword>
<feature type="domain" description="Zinc-finger" evidence="11">
    <location>
        <begin position="187"/>
        <end position="283"/>
    </location>
</feature>
<dbReference type="RefSeq" id="XP_011099234.1">
    <property type="nucleotide sequence ID" value="XM_011100932.2"/>
</dbReference>
<dbReference type="OrthoDB" id="298344at2759"/>
<dbReference type="GO" id="GO:0006355">
    <property type="term" value="P:regulation of DNA-templated transcription"/>
    <property type="evidence" value="ECO:0007669"/>
    <property type="project" value="InterPro"/>
</dbReference>
<dbReference type="GO" id="GO:0005737">
    <property type="term" value="C:cytoplasm"/>
    <property type="evidence" value="ECO:0007669"/>
    <property type="project" value="UniProtKB-SubCell"/>
</dbReference>
<evidence type="ECO:0000256" key="5">
    <source>
        <dbReference type="ARBA" id="ARBA00022553"/>
    </source>
</evidence>
<keyword evidence="5" id="KW-0597">Phosphoprotein</keyword>
<evidence type="ECO:0000256" key="9">
    <source>
        <dbReference type="ARBA" id="ARBA00023242"/>
    </source>
</evidence>
<gene>
    <name evidence="13" type="primary">LOC105177697</name>
</gene>
<dbReference type="InParanoid" id="A0A6I9UVW4"/>
<name>A0A6I9UVW4_SESIN</name>
<dbReference type="FunCoup" id="A0A6I9UVW4">
    <property type="interactions" value="411"/>
</dbReference>
<dbReference type="KEGG" id="sind:105177697"/>
<evidence type="ECO:0000256" key="10">
    <source>
        <dbReference type="SAM" id="MobiDB-lite"/>
    </source>
</evidence>
<evidence type="ECO:0000313" key="12">
    <source>
        <dbReference type="Proteomes" id="UP000504604"/>
    </source>
</evidence>
<evidence type="ECO:0000259" key="11">
    <source>
        <dbReference type="Pfam" id="PF10497"/>
    </source>
</evidence>
<dbReference type="InterPro" id="IPR040221">
    <property type="entry name" value="CDCA7/CDA7L"/>
</dbReference>
<keyword evidence="8" id="KW-0804">Transcription</keyword>
<feature type="region of interest" description="Disordered" evidence="10">
    <location>
        <begin position="66"/>
        <end position="106"/>
    </location>
</feature>
<keyword evidence="9" id="KW-0539">Nucleus</keyword>
<dbReference type="PANTHER" id="PTHR31169:SF23">
    <property type="entry name" value="OS03G0572250 PROTEIN"/>
    <property type="match status" value="1"/>
</dbReference>
<dbReference type="Proteomes" id="UP000504604">
    <property type="component" value="Linkage group LG15"/>
</dbReference>
<evidence type="ECO:0000256" key="3">
    <source>
        <dbReference type="ARBA" id="ARBA00022490"/>
    </source>
</evidence>
<comment type="subcellular location">
    <subcellularLocation>
        <location evidence="2">Cytoplasm</location>
    </subcellularLocation>
    <subcellularLocation>
        <location evidence="1">Nucleus</location>
    </subcellularLocation>
</comment>
<evidence type="ECO:0000313" key="13">
    <source>
        <dbReference type="RefSeq" id="XP_011099234.1"/>
    </source>
</evidence>
<evidence type="ECO:0000256" key="1">
    <source>
        <dbReference type="ARBA" id="ARBA00004123"/>
    </source>
</evidence>
<reference evidence="13" key="1">
    <citation type="submission" date="2025-08" db="UniProtKB">
        <authorList>
            <consortium name="RefSeq"/>
        </authorList>
    </citation>
    <scope>IDENTIFICATION</scope>
</reference>
<accession>A0A6I9UVW4</accession>
<evidence type="ECO:0000256" key="4">
    <source>
        <dbReference type="ARBA" id="ARBA00022499"/>
    </source>
</evidence>
<keyword evidence="4" id="KW-1017">Isopeptide bond</keyword>
<feature type="compositionally biased region" description="Basic and acidic residues" evidence="10">
    <location>
        <begin position="19"/>
        <end position="29"/>
    </location>
</feature>
<evidence type="ECO:0000256" key="2">
    <source>
        <dbReference type="ARBA" id="ARBA00004496"/>
    </source>
</evidence>
<evidence type="ECO:0000256" key="8">
    <source>
        <dbReference type="ARBA" id="ARBA00023163"/>
    </source>
</evidence>
<evidence type="ECO:0000256" key="6">
    <source>
        <dbReference type="ARBA" id="ARBA00022843"/>
    </source>
</evidence>
<dbReference type="AlphaFoldDB" id="A0A6I9UVW4"/>
<organism evidence="12 13">
    <name type="scientific">Sesamum indicum</name>
    <name type="common">Oriental sesame</name>
    <name type="synonym">Sesamum orientale</name>
    <dbReference type="NCBI Taxonomy" id="4182"/>
    <lineage>
        <taxon>Eukaryota</taxon>
        <taxon>Viridiplantae</taxon>
        <taxon>Streptophyta</taxon>
        <taxon>Embryophyta</taxon>
        <taxon>Tracheophyta</taxon>
        <taxon>Spermatophyta</taxon>
        <taxon>Magnoliopsida</taxon>
        <taxon>eudicotyledons</taxon>
        <taxon>Gunneridae</taxon>
        <taxon>Pentapetalae</taxon>
        <taxon>asterids</taxon>
        <taxon>lamiids</taxon>
        <taxon>Lamiales</taxon>
        <taxon>Pedaliaceae</taxon>
        <taxon>Sesamum</taxon>
    </lineage>
</organism>
<feature type="region of interest" description="Disordered" evidence="10">
    <location>
        <begin position="1"/>
        <end position="31"/>
    </location>
</feature>
<keyword evidence="12" id="KW-1185">Reference proteome</keyword>
<dbReference type="GeneID" id="105177697"/>
<proteinExistence type="predicted"/>
<dbReference type="InterPro" id="IPR018866">
    <property type="entry name" value="Znf-4CXXC_R1"/>
</dbReference>
<evidence type="ECO:0000256" key="7">
    <source>
        <dbReference type="ARBA" id="ARBA00023015"/>
    </source>
</evidence>
<dbReference type="PANTHER" id="PTHR31169">
    <property type="entry name" value="OS05G0300700 PROTEIN"/>
    <property type="match status" value="1"/>
</dbReference>